<sequence length="464" mass="51184">MLAHVPTYTVEQLLSMKKREAITAYEAEATYFVDMGTVMPEFDDDHREDVEIALADMERQQAWLVKAEELLIARDLQGSVEDEVKEGLATTMEQLLEVREHVKEWEAQDARQVLEQQRAEAAQEQQKAQVVSSGRRRPPQRQKDMAQPSTLGTTSVTAAEEHGVGETSALAKETAAAISVRARRTEGGRSGKRRATESDEDEPETSIPRQKRLRQEAGNVAAEDGEEEAAKDEELEAEEIMPPNDVLVYGPYDASAPSGHPGSTAWGCAAGATRKKVCPHPVVRFTQERHCLHCKSAGTPCIGTGCCVCCVCKKQKIECSHAKHRKHPEKVEKVRASRVSGSRTSAVKPKTPTKARGQPADEGETSGMVQASTSAATIPAIHLVYEYKELNALQELLAKADACAEVLMKALKEVNAERTATIQTLGATILHLEEQRAREVEREWAEMRRANKGDKESEEPEQED</sequence>
<feature type="region of interest" description="Disordered" evidence="1">
    <location>
        <begin position="116"/>
        <end position="235"/>
    </location>
</feature>
<dbReference type="AlphaFoldDB" id="A0A9P5ZV52"/>
<evidence type="ECO:0000313" key="2">
    <source>
        <dbReference type="EMBL" id="KAF9494554.1"/>
    </source>
</evidence>
<name>A0A9P5ZV52_PLEER</name>
<organism evidence="2 3">
    <name type="scientific">Pleurotus eryngii</name>
    <name type="common">Boletus of the steppes</name>
    <dbReference type="NCBI Taxonomy" id="5323"/>
    <lineage>
        <taxon>Eukaryota</taxon>
        <taxon>Fungi</taxon>
        <taxon>Dikarya</taxon>
        <taxon>Basidiomycota</taxon>
        <taxon>Agaricomycotina</taxon>
        <taxon>Agaricomycetes</taxon>
        <taxon>Agaricomycetidae</taxon>
        <taxon>Agaricales</taxon>
        <taxon>Pleurotineae</taxon>
        <taxon>Pleurotaceae</taxon>
        <taxon>Pleurotus</taxon>
    </lineage>
</organism>
<keyword evidence="3" id="KW-1185">Reference proteome</keyword>
<feature type="compositionally biased region" description="Basic and acidic residues" evidence="1">
    <location>
        <begin position="444"/>
        <end position="455"/>
    </location>
</feature>
<protein>
    <submittedName>
        <fullName evidence="2">Uncharacterized protein</fullName>
    </submittedName>
</protein>
<feature type="region of interest" description="Disordered" evidence="1">
    <location>
        <begin position="444"/>
        <end position="464"/>
    </location>
</feature>
<accession>A0A9P5ZV52</accession>
<reference evidence="2" key="1">
    <citation type="submission" date="2020-11" db="EMBL/GenBank/DDBJ databases">
        <authorList>
            <consortium name="DOE Joint Genome Institute"/>
            <person name="Ahrendt S."/>
            <person name="Riley R."/>
            <person name="Andreopoulos W."/>
            <person name="Labutti K."/>
            <person name="Pangilinan J."/>
            <person name="Ruiz-Duenas F.J."/>
            <person name="Barrasa J.M."/>
            <person name="Sanchez-Garcia M."/>
            <person name="Camarero S."/>
            <person name="Miyauchi S."/>
            <person name="Serrano A."/>
            <person name="Linde D."/>
            <person name="Babiker R."/>
            <person name="Drula E."/>
            <person name="Ayuso-Fernandez I."/>
            <person name="Pacheco R."/>
            <person name="Padilla G."/>
            <person name="Ferreira P."/>
            <person name="Barriuso J."/>
            <person name="Kellner H."/>
            <person name="Castanera R."/>
            <person name="Alfaro M."/>
            <person name="Ramirez L."/>
            <person name="Pisabarro A.G."/>
            <person name="Kuo A."/>
            <person name="Tritt A."/>
            <person name="Lipzen A."/>
            <person name="He G."/>
            <person name="Yan M."/>
            <person name="Ng V."/>
            <person name="Cullen D."/>
            <person name="Martin F."/>
            <person name="Rosso M.-N."/>
            <person name="Henrissat B."/>
            <person name="Hibbett D."/>
            <person name="Martinez A.T."/>
            <person name="Grigoriev I.V."/>
        </authorList>
    </citation>
    <scope>NUCLEOTIDE SEQUENCE</scope>
    <source>
        <strain evidence="2">ATCC 90797</strain>
    </source>
</reference>
<feature type="compositionally biased region" description="Acidic residues" evidence="1">
    <location>
        <begin position="223"/>
        <end position="235"/>
    </location>
</feature>
<evidence type="ECO:0000256" key="1">
    <source>
        <dbReference type="SAM" id="MobiDB-lite"/>
    </source>
</evidence>
<comment type="caution">
    <text evidence="2">The sequence shown here is derived from an EMBL/GenBank/DDBJ whole genome shotgun (WGS) entry which is preliminary data.</text>
</comment>
<proteinExistence type="predicted"/>
<dbReference type="Proteomes" id="UP000807025">
    <property type="component" value="Unassembled WGS sequence"/>
</dbReference>
<gene>
    <name evidence="2" type="ORF">BDN71DRAFT_1507537</name>
</gene>
<feature type="compositionally biased region" description="Basic and acidic residues" evidence="1">
    <location>
        <begin position="183"/>
        <end position="197"/>
    </location>
</feature>
<dbReference type="OrthoDB" id="10648908at2759"/>
<evidence type="ECO:0000313" key="3">
    <source>
        <dbReference type="Proteomes" id="UP000807025"/>
    </source>
</evidence>
<feature type="compositionally biased region" description="Low complexity" evidence="1">
    <location>
        <begin position="116"/>
        <end position="131"/>
    </location>
</feature>
<feature type="compositionally biased region" description="Polar residues" evidence="1">
    <location>
        <begin position="147"/>
        <end position="157"/>
    </location>
</feature>
<feature type="region of interest" description="Disordered" evidence="1">
    <location>
        <begin position="323"/>
        <end position="365"/>
    </location>
</feature>
<dbReference type="EMBL" id="MU154571">
    <property type="protein sequence ID" value="KAF9494554.1"/>
    <property type="molecule type" value="Genomic_DNA"/>
</dbReference>